<accession>A0A6A3JN60</accession>
<keyword evidence="1" id="KW-0175">Coiled coil</keyword>
<comment type="caution">
    <text evidence="2">The sequence shown here is derived from an EMBL/GenBank/DDBJ whole genome shotgun (WGS) entry which is preliminary data.</text>
</comment>
<dbReference type="Proteomes" id="UP000460718">
    <property type="component" value="Unassembled WGS sequence"/>
</dbReference>
<protein>
    <submittedName>
        <fullName evidence="2">Uncharacterized protein</fullName>
    </submittedName>
</protein>
<evidence type="ECO:0000313" key="2">
    <source>
        <dbReference type="EMBL" id="KAE8996686.1"/>
    </source>
</evidence>
<sequence>MKSDIQRDDGPGSKLYKASSVTCLLHGQHSLMLPPLRCYPIQQTTASRLAKTKKPLSDMHQLQRAVKELQREAADQLVLEVESQATFEFLTSQIRALRSAFDTLSDVLMAEVDGLRKEMTRKLGDLDAEVLRQGEMHKATHTEGMQLKRTMEIWGLKERDWAKDNEILKASHSHNIEWMQQLQRDVMDVKDKLHEIKSDTGSRISEICEESNSLRGNWQKHVDDMLDRLQDFDMTAQRQASEARAQAQQRADDLELMEQALSTVQKQQVQVRSGLEEQAHSVGSQIALLVKKVEIAEVQASNQRTALEQLRAKNAVMEKEQRRRMDNIGKMFTVFADALNISPTMLAAAS</sequence>
<evidence type="ECO:0000256" key="1">
    <source>
        <dbReference type="SAM" id="Coils"/>
    </source>
</evidence>
<name>A0A6A3JN60_9STRA</name>
<gene>
    <name evidence="2" type="ORF">PF011_g15797</name>
</gene>
<feature type="coiled-coil region" evidence="1">
    <location>
        <begin position="293"/>
        <end position="320"/>
    </location>
</feature>
<organism evidence="2 3">
    <name type="scientific">Phytophthora fragariae</name>
    <dbReference type="NCBI Taxonomy" id="53985"/>
    <lineage>
        <taxon>Eukaryota</taxon>
        <taxon>Sar</taxon>
        <taxon>Stramenopiles</taxon>
        <taxon>Oomycota</taxon>
        <taxon>Peronosporomycetes</taxon>
        <taxon>Peronosporales</taxon>
        <taxon>Peronosporaceae</taxon>
        <taxon>Phytophthora</taxon>
    </lineage>
</organism>
<evidence type="ECO:0000313" key="3">
    <source>
        <dbReference type="Proteomes" id="UP000460718"/>
    </source>
</evidence>
<dbReference type="EMBL" id="QXFW01001093">
    <property type="protein sequence ID" value="KAE8996686.1"/>
    <property type="molecule type" value="Genomic_DNA"/>
</dbReference>
<proteinExistence type="predicted"/>
<reference evidence="2 3" key="1">
    <citation type="submission" date="2018-09" db="EMBL/GenBank/DDBJ databases">
        <title>Genomic investigation of the strawberry pathogen Phytophthora fragariae indicates pathogenicity is determined by transcriptional variation in three key races.</title>
        <authorList>
            <person name="Adams T.M."/>
            <person name="Armitage A.D."/>
            <person name="Sobczyk M.K."/>
            <person name="Bates H.J."/>
            <person name="Dunwell J.M."/>
            <person name="Nellist C.F."/>
            <person name="Harrison R.J."/>
        </authorList>
    </citation>
    <scope>NUCLEOTIDE SEQUENCE [LARGE SCALE GENOMIC DNA]</scope>
    <source>
        <strain evidence="2 3">SCRP245</strain>
    </source>
</reference>
<dbReference type="AlphaFoldDB" id="A0A6A3JN60"/>